<feature type="transmembrane region" description="Helical" evidence="1">
    <location>
        <begin position="49"/>
        <end position="68"/>
    </location>
</feature>
<gene>
    <name evidence="2" type="ORF">LCGC14_3119420</name>
</gene>
<keyword evidence="1" id="KW-1133">Transmembrane helix</keyword>
<keyword evidence="1" id="KW-0812">Transmembrane</keyword>
<protein>
    <submittedName>
        <fullName evidence="2">Uncharacterized protein</fullName>
    </submittedName>
</protein>
<feature type="non-terminal residue" evidence="2">
    <location>
        <position position="70"/>
    </location>
</feature>
<evidence type="ECO:0000313" key="2">
    <source>
        <dbReference type="EMBL" id="KKK50994.1"/>
    </source>
</evidence>
<accession>A0A0F8YA84</accession>
<reference evidence="2" key="1">
    <citation type="journal article" date="2015" name="Nature">
        <title>Complex archaea that bridge the gap between prokaryotes and eukaryotes.</title>
        <authorList>
            <person name="Spang A."/>
            <person name="Saw J.H."/>
            <person name="Jorgensen S.L."/>
            <person name="Zaremba-Niedzwiedzka K."/>
            <person name="Martijn J."/>
            <person name="Lind A.E."/>
            <person name="van Eijk R."/>
            <person name="Schleper C."/>
            <person name="Guy L."/>
            <person name="Ettema T.J."/>
        </authorList>
    </citation>
    <scope>NUCLEOTIDE SEQUENCE</scope>
</reference>
<organism evidence="2">
    <name type="scientific">marine sediment metagenome</name>
    <dbReference type="NCBI Taxonomy" id="412755"/>
    <lineage>
        <taxon>unclassified sequences</taxon>
        <taxon>metagenomes</taxon>
        <taxon>ecological metagenomes</taxon>
    </lineage>
</organism>
<keyword evidence="1" id="KW-0472">Membrane</keyword>
<comment type="caution">
    <text evidence="2">The sequence shown here is derived from an EMBL/GenBank/DDBJ whole genome shotgun (WGS) entry which is preliminary data.</text>
</comment>
<evidence type="ECO:0000256" key="1">
    <source>
        <dbReference type="SAM" id="Phobius"/>
    </source>
</evidence>
<dbReference type="EMBL" id="LAZR01067735">
    <property type="protein sequence ID" value="KKK50994.1"/>
    <property type="molecule type" value="Genomic_DNA"/>
</dbReference>
<dbReference type="AlphaFoldDB" id="A0A0F8YA84"/>
<name>A0A0F8YA84_9ZZZZ</name>
<proteinExistence type="predicted"/>
<sequence length="70" mass="7499">MNKKNNSATCTGDKEKMVDKEKIGGKKEIERLDGAWSNYCGKFKSFDEGITSIGVLLGILGGGLFLVLSG</sequence>